<dbReference type="SMART" id="SM00960">
    <property type="entry name" value="Robl_LC7"/>
    <property type="match status" value="1"/>
</dbReference>
<dbReference type="AlphaFoldDB" id="A0A2M7G954"/>
<dbReference type="EMBL" id="PFFQ01000012">
    <property type="protein sequence ID" value="PIW18384.1"/>
    <property type="molecule type" value="Genomic_DNA"/>
</dbReference>
<feature type="domain" description="Roadblock/LAMTOR2" evidence="1">
    <location>
        <begin position="19"/>
        <end position="108"/>
    </location>
</feature>
<dbReference type="SUPFAM" id="SSF103196">
    <property type="entry name" value="Roadblock/LC7 domain"/>
    <property type="match status" value="1"/>
</dbReference>
<proteinExistence type="predicted"/>
<dbReference type="Proteomes" id="UP000231019">
    <property type="component" value="Unassembled WGS sequence"/>
</dbReference>
<dbReference type="Pfam" id="PF03259">
    <property type="entry name" value="Robl_LC7"/>
    <property type="match status" value="1"/>
</dbReference>
<dbReference type="InterPro" id="IPR037587">
    <property type="entry name" value="LAMTOR2-like"/>
</dbReference>
<protein>
    <submittedName>
        <fullName evidence="2">Dynein regulation protein LC7</fullName>
    </submittedName>
</protein>
<dbReference type="GO" id="GO:0060090">
    <property type="term" value="F:molecular adaptor activity"/>
    <property type="evidence" value="ECO:0007669"/>
    <property type="project" value="InterPro"/>
</dbReference>
<organism evidence="2 3">
    <name type="scientific">bacterium (Candidatus Blackallbacteria) CG17_big_fil_post_rev_8_21_14_2_50_48_46</name>
    <dbReference type="NCBI Taxonomy" id="2014261"/>
    <lineage>
        <taxon>Bacteria</taxon>
        <taxon>Candidatus Blackallbacteria</taxon>
    </lineage>
</organism>
<sequence>MLNPQLSSMVITPEGITKITALLQELFSEANARSILLVEKSGQHLAMVGEESPHVMALSALVVGAFSSTREIARLLGEPEFKTMFQQGDRLNLFISLLDSQDLITVIFDERTTLGMIKLKTQQMTKRISEEIKNMGQSQVGQGPWR</sequence>
<dbReference type="PANTHER" id="PTHR13323">
    <property type="entry name" value="LATE ENDOSOMAL/LYSOSOMAL MP1 INTERACTING PROTEIN"/>
    <property type="match status" value="1"/>
</dbReference>
<evidence type="ECO:0000313" key="3">
    <source>
        <dbReference type="Proteomes" id="UP000231019"/>
    </source>
</evidence>
<gene>
    <name evidence="2" type="ORF">COW36_03575</name>
</gene>
<reference evidence="2 3" key="1">
    <citation type="submission" date="2017-09" db="EMBL/GenBank/DDBJ databases">
        <title>Depth-based differentiation of microbial function through sediment-hosted aquifers and enrichment of novel symbionts in the deep terrestrial subsurface.</title>
        <authorList>
            <person name="Probst A.J."/>
            <person name="Ladd B."/>
            <person name="Jarett J.K."/>
            <person name="Geller-Mcgrath D.E."/>
            <person name="Sieber C.M."/>
            <person name="Emerson J.B."/>
            <person name="Anantharaman K."/>
            <person name="Thomas B.C."/>
            <person name="Malmstrom R."/>
            <person name="Stieglmeier M."/>
            <person name="Klingl A."/>
            <person name="Woyke T."/>
            <person name="Ryan C.M."/>
            <person name="Banfield J.F."/>
        </authorList>
    </citation>
    <scope>NUCLEOTIDE SEQUENCE [LARGE SCALE GENOMIC DNA]</scope>
    <source>
        <strain evidence="2">CG17_big_fil_post_rev_8_21_14_2_50_48_46</strain>
    </source>
</reference>
<dbReference type="Gene3D" id="3.30.450.30">
    <property type="entry name" value="Dynein light chain 2a, cytoplasmic"/>
    <property type="match status" value="1"/>
</dbReference>
<dbReference type="GO" id="GO:0032008">
    <property type="term" value="P:positive regulation of TOR signaling"/>
    <property type="evidence" value="ECO:0007669"/>
    <property type="project" value="InterPro"/>
</dbReference>
<dbReference type="InterPro" id="IPR004942">
    <property type="entry name" value="Roadblock/LAMTOR2_dom"/>
</dbReference>
<accession>A0A2M7G954</accession>
<evidence type="ECO:0000313" key="2">
    <source>
        <dbReference type="EMBL" id="PIW18384.1"/>
    </source>
</evidence>
<name>A0A2M7G954_9BACT</name>
<comment type="caution">
    <text evidence="2">The sequence shown here is derived from an EMBL/GenBank/DDBJ whole genome shotgun (WGS) entry which is preliminary data.</text>
</comment>
<evidence type="ECO:0000259" key="1">
    <source>
        <dbReference type="SMART" id="SM00960"/>
    </source>
</evidence>
<dbReference type="GO" id="GO:0005085">
    <property type="term" value="F:guanyl-nucleotide exchange factor activity"/>
    <property type="evidence" value="ECO:0007669"/>
    <property type="project" value="InterPro"/>
</dbReference>